<reference evidence="1" key="1">
    <citation type="submission" date="2022-04" db="EMBL/GenBank/DDBJ databases">
        <title>A functionally conserved STORR gene fusion in Papaver species that diverged 16.8 million years ago.</title>
        <authorList>
            <person name="Catania T."/>
        </authorList>
    </citation>
    <scope>NUCLEOTIDE SEQUENCE</scope>
    <source>
        <strain evidence="1">S-188037</strain>
    </source>
</reference>
<keyword evidence="2" id="KW-1185">Reference proteome</keyword>
<proteinExistence type="predicted"/>
<dbReference type="AlphaFoldDB" id="A0AAD4SK13"/>
<dbReference type="Proteomes" id="UP001202328">
    <property type="component" value="Unassembled WGS sequence"/>
</dbReference>
<protein>
    <submittedName>
        <fullName evidence="1">Uncharacterized protein</fullName>
    </submittedName>
</protein>
<name>A0AAD4SK13_9MAGN</name>
<sequence>MYGTRHIGQACGLVRSMDFFCFSEHFVDATLQFDASYKYKDFNRAIQHVHQSGLVHRGILSDPQRYLVKNGLSNTIRSSLGNFCGGFTFTTEKIPRFLPREDPIFTYFSHCFRSAFVAREVWLLFCLRLDFFGRYMYPIQGNIYEQRRELALEGSWHGLKMKRMFNSSFGATFLTDTGQESAFAYNSHQYLMFIPVNWRVPSNLFKDLRVY</sequence>
<gene>
    <name evidence="1" type="ORF">MKW98_013990</name>
</gene>
<comment type="caution">
    <text evidence="1">The sequence shown here is derived from an EMBL/GenBank/DDBJ whole genome shotgun (WGS) entry which is preliminary data.</text>
</comment>
<organism evidence="1 2">
    <name type="scientific">Papaver atlanticum</name>
    <dbReference type="NCBI Taxonomy" id="357466"/>
    <lineage>
        <taxon>Eukaryota</taxon>
        <taxon>Viridiplantae</taxon>
        <taxon>Streptophyta</taxon>
        <taxon>Embryophyta</taxon>
        <taxon>Tracheophyta</taxon>
        <taxon>Spermatophyta</taxon>
        <taxon>Magnoliopsida</taxon>
        <taxon>Ranunculales</taxon>
        <taxon>Papaveraceae</taxon>
        <taxon>Papaveroideae</taxon>
        <taxon>Papaver</taxon>
    </lineage>
</organism>
<evidence type="ECO:0000313" key="1">
    <source>
        <dbReference type="EMBL" id="KAI3909573.1"/>
    </source>
</evidence>
<dbReference type="EMBL" id="JAJJMB010010315">
    <property type="protein sequence ID" value="KAI3909573.1"/>
    <property type="molecule type" value="Genomic_DNA"/>
</dbReference>
<accession>A0AAD4SK13</accession>
<evidence type="ECO:0000313" key="2">
    <source>
        <dbReference type="Proteomes" id="UP001202328"/>
    </source>
</evidence>